<dbReference type="HOGENOM" id="CLU_036176_0_1_4"/>
<name>A0A077DHF7_9BURK</name>
<dbReference type="InterPro" id="IPR018389">
    <property type="entry name" value="DctP_fam"/>
</dbReference>
<keyword evidence="6" id="KW-1185">Reference proteome</keyword>
<feature type="binding site" evidence="3">
    <location>
        <position position="217"/>
    </location>
    <ligand>
        <name>Na(+)</name>
        <dbReference type="ChEBI" id="CHEBI:29101"/>
    </ligand>
</feature>
<feature type="chain" id="PRO_5001717525" evidence="4">
    <location>
        <begin position="24"/>
        <end position="367"/>
    </location>
</feature>
<dbReference type="PANTHER" id="PTHR33376:SF5">
    <property type="entry name" value="EXTRACYTOPLASMIC SOLUTE RECEPTOR PROTEIN"/>
    <property type="match status" value="1"/>
</dbReference>
<dbReference type="GO" id="GO:0055085">
    <property type="term" value="P:transmembrane transport"/>
    <property type="evidence" value="ECO:0007669"/>
    <property type="project" value="InterPro"/>
</dbReference>
<organism evidence="5 6">
    <name type="scientific">Basilea psittacipulmonis DSM 24701</name>
    <dbReference type="NCBI Taxonomy" id="1072685"/>
    <lineage>
        <taxon>Bacteria</taxon>
        <taxon>Pseudomonadati</taxon>
        <taxon>Pseudomonadota</taxon>
        <taxon>Betaproteobacteria</taxon>
        <taxon>Burkholderiales</taxon>
        <taxon>Alcaligenaceae</taxon>
        <taxon>Basilea</taxon>
    </lineage>
</organism>
<evidence type="ECO:0000256" key="1">
    <source>
        <dbReference type="ARBA" id="ARBA00022729"/>
    </source>
</evidence>
<protein>
    <submittedName>
        <fullName evidence="5">ABC transporter substrate-binding protein</fullName>
    </submittedName>
</protein>
<dbReference type="KEGG" id="bpsi:IX83_06280"/>
<dbReference type="GO" id="GO:0031317">
    <property type="term" value="C:tripartite ATP-independent periplasmic transporter complex"/>
    <property type="evidence" value="ECO:0007669"/>
    <property type="project" value="InterPro"/>
</dbReference>
<dbReference type="InterPro" id="IPR006311">
    <property type="entry name" value="TAT_signal"/>
</dbReference>
<dbReference type="NCBIfam" id="TIGR01409">
    <property type="entry name" value="TAT_signal_seq"/>
    <property type="match status" value="1"/>
</dbReference>
<keyword evidence="1 4" id="KW-0732">Signal</keyword>
<dbReference type="InterPro" id="IPR026289">
    <property type="entry name" value="SBP_TakP-like"/>
</dbReference>
<dbReference type="Proteomes" id="UP000028945">
    <property type="component" value="Chromosome"/>
</dbReference>
<feature type="binding site" evidence="2">
    <location>
        <position position="179"/>
    </location>
    <ligand>
        <name>substrate</name>
    </ligand>
</feature>
<keyword evidence="3" id="KW-0479">Metal-binding</keyword>
<dbReference type="AlphaFoldDB" id="A0A077DHF7"/>
<dbReference type="OrthoDB" id="9769667at2"/>
<dbReference type="RefSeq" id="WP_038501690.1">
    <property type="nucleotide sequence ID" value="NZ_AFWK01000002.1"/>
</dbReference>
<dbReference type="PROSITE" id="PS51318">
    <property type="entry name" value="TAT"/>
    <property type="match status" value="1"/>
</dbReference>
<dbReference type="Pfam" id="PF03480">
    <property type="entry name" value="DctP"/>
    <property type="match status" value="1"/>
</dbReference>
<feature type="signal peptide" evidence="4">
    <location>
        <begin position="1"/>
        <end position="23"/>
    </location>
</feature>
<proteinExistence type="predicted"/>
<dbReference type="InterPro" id="IPR038404">
    <property type="entry name" value="TRAP_DctP_sf"/>
</dbReference>
<gene>
    <name evidence="5" type="ORF">IX83_06280</name>
</gene>
<dbReference type="PIRSF" id="PIRSF039026">
    <property type="entry name" value="SiaP"/>
    <property type="match status" value="1"/>
</dbReference>
<dbReference type="Gene3D" id="3.40.190.170">
    <property type="entry name" value="Bacterial extracellular solute-binding protein, family 7"/>
    <property type="match status" value="1"/>
</dbReference>
<dbReference type="STRING" id="1072685.IX83_06280"/>
<evidence type="ECO:0000313" key="6">
    <source>
        <dbReference type="Proteomes" id="UP000028945"/>
    </source>
</evidence>
<sequence length="367" mass="40977">MKRRSFLKKAGLTAIAGGTAVVAAPVVANTQPSVRWRLTSSFPKSLPILYAASTNMAEYVRQATNGQFQIDVYPPGEIVPAFQVFDAVSKGVVQAGATASYYYFGKNPAYCFDTALPFGLNTRQAFSWMIEGNGQKLLDELFAQANILSRPIGNTGAQMGGWFRKEVKTVADLHGLKMRTAGFTGEMLSALGVVPQQIPGGDIYPSLEKGTLDAVEWIGPYDDEKQGFYKVAKYYYYPGFWEGSGQFSAYFNLEAFHQLPESYQTILQDACWRSAMNSIAAYDGKNPDAMRRLLAQGAVLRDFSTEIMDAAYDASQKIVEKYSNADPMFKKIADDYFSYRDSLISWFNIIETTYTRYLAQKIRQTRK</sequence>
<feature type="binding site" evidence="2">
    <location>
        <position position="158"/>
    </location>
    <ligand>
        <name>substrate</name>
    </ligand>
</feature>
<dbReference type="EMBL" id="CP009238">
    <property type="protein sequence ID" value="AIL32972.1"/>
    <property type="molecule type" value="Genomic_DNA"/>
</dbReference>
<accession>A0A077DHF7</accession>
<evidence type="ECO:0000313" key="5">
    <source>
        <dbReference type="EMBL" id="AIL32972.1"/>
    </source>
</evidence>
<reference evidence="5 6" key="1">
    <citation type="journal article" date="2014" name="BMC Genomics">
        <title>A genomic perspective on a new bacterial genus and species from the Alcaligenaceae family, Basilea psittacipulmonis.</title>
        <authorList>
            <person name="Whiteson K.L."/>
            <person name="Hernandez D."/>
            <person name="Lazarevic V."/>
            <person name="Gaia N."/>
            <person name="Farinelli L."/>
            <person name="Francois P."/>
            <person name="Pilo P."/>
            <person name="Frey J."/>
            <person name="Schrenzel J."/>
        </authorList>
    </citation>
    <scope>NUCLEOTIDE SEQUENCE [LARGE SCALE GENOMIC DNA]</scope>
    <source>
        <strain evidence="5 6">DSM 24701</strain>
    </source>
</reference>
<dbReference type="eggNOG" id="COG4663">
    <property type="taxonomic scope" value="Bacteria"/>
</dbReference>
<evidence type="ECO:0000256" key="4">
    <source>
        <dbReference type="SAM" id="SignalP"/>
    </source>
</evidence>
<feature type="binding site" evidence="3">
    <location>
        <position position="216"/>
    </location>
    <ligand>
        <name>substrate</name>
    </ligand>
</feature>
<dbReference type="InterPro" id="IPR019546">
    <property type="entry name" value="TAT_signal_bac_arc"/>
</dbReference>
<dbReference type="GO" id="GO:0046872">
    <property type="term" value="F:metal ion binding"/>
    <property type="evidence" value="ECO:0007669"/>
    <property type="project" value="UniProtKB-KW"/>
</dbReference>
<evidence type="ECO:0000256" key="3">
    <source>
        <dbReference type="PIRSR" id="PIRSR039026-2"/>
    </source>
</evidence>
<dbReference type="PANTHER" id="PTHR33376">
    <property type="match status" value="1"/>
</dbReference>
<feature type="binding site" evidence="3">
    <location>
        <position position="242"/>
    </location>
    <ligand>
        <name>substrate</name>
    </ligand>
</feature>
<dbReference type="Gene3D" id="3.40.190.10">
    <property type="entry name" value="Periplasmic binding protein-like II"/>
    <property type="match status" value="1"/>
</dbReference>
<evidence type="ECO:0000256" key="2">
    <source>
        <dbReference type="PIRSR" id="PIRSR039026-1"/>
    </source>
</evidence>
<dbReference type="NCBIfam" id="NF037995">
    <property type="entry name" value="TRAP_S1"/>
    <property type="match status" value="1"/>
</dbReference>